<feature type="domain" description="HTH luxR-type" evidence="5">
    <location>
        <begin position="144"/>
        <end position="209"/>
    </location>
</feature>
<dbReference type="SUPFAM" id="SSF52172">
    <property type="entry name" value="CheY-like"/>
    <property type="match status" value="1"/>
</dbReference>
<dbReference type="PRINTS" id="PR00038">
    <property type="entry name" value="HTHLUXR"/>
</dbReference>
<dbReference type="PANTHER" id="PTHR44688">
    <property type="entry name" value="DNA-BINDING TRANSCRIPTIONAL ACTIVATOR DEVR_DOSR"/>
    <property type="match status" value="1"/>
</dbReference>
<dbReference type="PANTHER" id="PTHR44688:SF16">
    <property type="entry name" value="DNA-BINDING TRANSCRIPTIONAL ACTIVATOR DEVR_DOSR"/>
    <property type="match status" value="1"/>
</dbReference>
<evidence type="ECO:0000256" key="1">
    <source>
        <dbReference type="ARBA" id="ARBA00023015"/>
    </source>
</evidence>
<evidence type="ECO:0000313" key="8">
    <source>
        <dbReference type="Proteomes" id="UP000198703"/>
    </source>
</evidence>
<dbReference type="InterPro" id="IPR001789">
    <property type="entry name" value="Sig_transdc_resp-reg_receiver"/>
</dbReference>
<dbReference type="RefSeq" id="WP_245730911.1">
    <property type="nucleotide sequence ID" value="NZ_FNQM01000002.1"/>
</dbReference>
<proteinExistence type="predicted"/>
<dbReference type="PROSITE" id="PS50043">
    <property type="entry name" value="HTH_LUXR_2"/>
    <property type="match status" value="1"/>
</dbReference>
<dbReference type="GO" id="GO:0003677">
    <property type="term" value="F:DNA binding"/>
    <property type="evidence" value="ECO:0007669"/>
    <property type="project" value="UniProtKB-KW"/>
</dbReference>
<organism evidence="7 8">
    <name type="scientific">Rubrimonas cliftonensis</name>
    <dbReference type="NCBI Taxonomy" id="89524"/>
    <lineage>
        <taxon>Bacteria</taxon>
        <taxon>Pseudomonadati</taxon>
        <taxon>Pseudomonadota</taxon>
        <taxon>Alphaproteobacteria</taxon>
        <taxon>Rhodobacterales</taxon>
        <taxon>Paracoccaceae</taxon>
        <taxon>Rubrimonas</taxon>
    </lineage>
</organism>
<evidence type="ECO:0000256" key="4">
    <source>
        <dbReference type="PROSITE-ProRule" id="PRU00169"/>
    </source>
</evidence>
<dbReference type="SUPFAM" id="SSF46894">
    <property type="entry name" value="C-terminal effector domain of the bipartite response regulators"/>
    <property type="match status" value="1"/>
</dbReference>
<dbReference type="GO" id="GO:0000160">
    <property type="term" value="P:phosphorelay signal transduction system"/>
    <property type="evidence" value="ECO:0007669"/>
    <property type="project" value="InterPro"/>
</dbReference>
<evidence type="ECO:0000313" key="7">
    <source>
        <dbReference type="EMBL" id="SDZ92543.1"/>
    </source>
</evidence>
<reference evidence="7 8" key="1">
    <citation type="submission" date="2016-10" db="EMBL/GenBank/DDBJ databases">
        <authorList>
            <person name="de Groot N.N."/>
        </authorList>
    </citation>
    <scope>NUCLEOTIDE SEQUENCE [LARGE SCALE GENOMIC DNA]</scope>
    <source>
        <strain evidence="7 8">DSM 15345</strain>
    </source>
</reference>
<name>A0A1H3WZY1_9RHOB</name>
<accession>A0A1H3WZY1</accession>
<evidence type="ECO:0000256" key="3">
    <source>
        <dbReference type="ARBA" id="ARBA00023163"/>
    </source>
</evidence>
<dbReference type="STRING" id="89524.SAMN05444370_102205"/>
<protein>
    <submittedName>
        <fullName evidence="7">Two component transcriptional regulator, LuxR family</fullName>
    </submittedName>
</protein>
<dbReference type="Pfam" id="PF00196">
    <property type="entry name" value="GerE"/>
    <property type="match status" value="1"/>
</dbReference>
<sequence>MKIAVVDPNAWFVQGLDAVLREEGRFSIAFADETGERLMREAKIAGVDLAVVCARLGAAGAAEGGGAGGGGLVPYLEKLRRRQPEVRAIARLRAATPARVRDAMQAGARGCVTEADPPETLLEAIRAVAAGRSSFPYVDFEMLRSDPFERLTARERDVLGALAQGWTNDQISARLGISPNTVKHHLKVLFSKLDVPNRAAAVARYLTERAM</sequence>
<dbReference type="SMART" id="SM00421">
    <property type="entry name" value="HTH_LUXR"/>
    <property type="match status" value="1"/>
</dbReference>
<keyword evidence="1" id="KW-0805">Transcription regulation</keyword>
<dbReference type="Gene3D" id="3.40.50.2300">
    <property type="match status" value="1"/>
</dbReference>
<dbReference type="PROSITE" id="PS50110">
    <property type="entry name" value="RESPONSE_REGULATORY"/>
    <property type="match status" value="1"/>
</dbReference>
<dbReference type="InterPro" id="IPR011006">
    <property type="entry name" value="CheY-like_superfamily"/>
</dbReference>
<evidence type="ECO:0000259" key="5">
    <source>
        <dbReference type="PROSITE" id="PS50043"/>
    </source>
</evidence>
<gene>
    <name evidence="7" type="ORF">SAMN05444370_102205</name>
</gene>
<evidence type="ECO:0000256" key="2">
    <source>
        <dbReference type="ARBA" id="ARBA00023125"/>
    </source>
</evidence>
<dbReference type="Gene3D" id="1.10.10.10">
    <property type="entry name" value="Winged helix-like DNA-binding domain superfamily/Winged helix DNA-binding domain"/>
    <property type="match status" value="1"/>
</dbReference>
<dbReference type="InterPro" id="IPR036388">
    <property type="entry name" value="WH-like_DNA-bd_sf"/>
</dbReference>
<keyword evidence="8" id="KW-1185">Reference proteome</keyword>
<dbReference type="GO" id="GO:0006355">
    <property type="term" value="P:regulation of DNA-templated transcription"/>
    <property type="evidence" value="ECO:0007669"/>
    <property type="project" value="InterPro"/>
</dbReference>
<dbReference type="CDD" id="cd06170">
    <property type="entry name" value="LuxR_C_like"/>
    <property type="match status" value="1"/>
</dbReference>
<dbReference type="InterPro" id="IPR000792">
    <property type="entry name" value="Tscrpt_reg_LuxR_C"/>
</dbReference>
<dbReference type="InterPro" id="IPR016032">
    <property type="entry name" value="Sig_transdc_resp-reg_C-effctor"/>
</dbReference>
<comment type="caution">
    <text evidence="4">Lacks conserved residue(s) required for the propagation of feature annotation.</text>
</comment>
<keyword evidence="2" id="KW-0238">DNA-binding</keyword>
<feature type="domain" description="Response regulatory" evidence="6">
    <location>
        <begin position="2"/>
        <end position="129"/>
    </location>
</feature>
<dbReference type="AlphaFoldDB" id="A0A1H3WZY1"/>
<dbReference type="EMBL" id="FNQM01000002">
    <property type="protein sequence ID" value="SDZ92543.1"/>
    <property type="molecule type" value="Genomic_DNA"/>
</dbReference>
<evidence type="ECO:0000259" key="6">
    <source>
        <dbReference type="PROSITE" id="PS50110"/>
    </source>
</evidence>
<keyword evidence="3" id="KW-0804">Transcription</keyword>
<dbReference type="Proteomes" id="UP000198703">
    <property type="component" value="Unassembled WGS sequence"/>
</dbReference>